<dbReference type="EMBL" id="KN838659">
    <property type="protein sequence ID" value="KIJ98893.1"/>
    <property type="molecule type" value="Genomic_DNA"/>
</dbReference>
<feature type="compositionally biased region" description="Polar residues" evidence="1">
    <location>
        <begin position="167"/>
        <end position="192"/>
    </location>
</feature>
<dbReference type="AlphaFoldDB" id="A0A0C9XBN8"/>
<keyword evidence="3" id="KW-1185">Reference proteome</keyword>
<gene>
    <name evidence="2" type="ORF">K443DRAFT_103219</name>
</gene>
<evidence type="ECO:0000313" key="3">
    <source>
        <dbReference type="Proteomes" id="UP000054477"/>
    </source>
</evidence>
<reference evidence="3" key="2">
    <citation type="submission" date="2015-01" db="EMBL/GenBank/DDBJ databases">
        <title>Evolutionary Origins and Diversification of the Mycorrhizal Mutualists.</title>
        <authorList>
            <consortium name="DOE Joint Genome Institute"/>
            <consortium name="Mycorrhizal Genomics Consortium"/>
            <person name="Kohler A."/>
            <person name="Kuo A."/>
            <person name="Nagy L.G."/>
            <person name="Floudas D."/>
            <person name="Copeland A."/>
            <person name="Barry K.W."/>
            <person name="Cichocki N."/>
            <person name="Veneault-Fourrey C."/>
            <person name="LaButti K."/>
            <person name="Lindquist E.A."/>
            <person name="Lipzen A."/>
            <person name="Lundell T."/>
            <person name="Morin E."/>
            <person name="Murat C."/>
            <person name="Riley R."/>
            <person name="Ohm R."/>
            <person name="Sun H."/>
            <person name="Tunlid A."/>
            <person name="Henrissat B."/>
            <person name="Grigoriev I.V."/>
            <person name="Hibbett D.S."/>
            <person name="Martin F."/>
        </authorList>
    </citation>
    <scope>NUCLEOTIDE SEQUENCE [LARGE SCALE GENOMIC DNA]</scope>
    <source>
        <strain evidence="3">LaAM-08-1</strain>
    </source>
</reference>
<reference evidence="2 3" key="1">
    <citation type="submission" date="2014-04" db="EMBL/GenBank/DDBJ databases">
        <authorList>
            <consortium name="DOE Joint Genome Institute"/>
            <person name="Kuo A."/>
            <person name="Kohler A."/>
            <person name="Nagy L.G."/>
            <person name="Floudas D."/>
            <person name="Copeland A."/>
            <person name="Barry K.W."/>
            <person name="Cichocki N."/>
            <person name="Veneault-Fourrey C."/>
            <person name="LaButti K."/>
            <person name="Lindquist E.A."/>
            <person name="Lipzen A."/>
            <person name="Lundell T."/>
            <person name="Morin E."/>
            <person name="Murat C."/>
            <person name="Sun H."/>
            <person name="Tunlid A."/>
            <person name="Henrissat B."/>
            <person name="Grigoriev I.V."/>
            <person name="Hibbett D.S."/>
            <person name="Martin F."/>
            <person name="Nordberg H.P."/>
            <person name="Cantor M.N."/>
            <person name="Hua S.X."/>
        </authorList>
    </citation>
    <scope>NUCLEOTIDE SEQUENCE [LARGE SCALE GENOMIC DNA]</scope>
    <source>
        <strain evidence="2 3">LaAM-08-1</strain>
    </source>
</reference>
<feature type="compositionally biased region" description="Basic and acidic residues" evidence="1">
    <location>
        <begin position="41"/>
        <end position="54"/>
    </location>
</feature>
<feature type="compositionally biased region" description="Basic residues" evidence="1">
    <location>
        <begin position="82"/>
        <end position="92"/>
    </location>
</feature>
<accession>A0A0C9XBN8</accession>
<feature type="compositionally biased region" description="Polar residues" evidence="1">
    <location>
        <begin position="62"/>
        <end position="81"/>
    </location>
</feature>
<feature type="compositionally biased region" description="Basic residues" evidence="1">
    <location>
        <begin position="142"/>
        <end position="163"/>
    </location>
</feature>
<feature type="compositionally biased region" description="Polar residues" evidence="1">
    <location>
        <begin position="229"/>
        <end position="247"/>
    </location>
</feature>
<feature type="compositionally biased region" description="Low complexity" evidence="1">
    <location>
        <begin position="106"/>
        <end position="118"/>
    </location>
</feature>
<evidence type="ECO:0000313" key="2">
    <source>
        <dbReference type="EMBL" id="KIJ98893.1"/>
    </source>
</evidence>
<proteinExistence type="predicted"/>
<dbReference type="OrthoDB" id="3037592at2759"/>
<protein>
    <submittedName>
        <fullName evidence="2">Uncharacterized protein</fullName>
    </submittedName>
</protein>
<feature type="region of interest" description="Disordered" evidence="1">
    <location>
        <begin position="23"/>
        <end position="247"/>
    </location>
</feature>
<name>A0A0C9XBN8_9AGAR</name>
<evidence type="ECO:0000256" key="1">
    <source>
        <dbReference type="SAM" id="MobiDB-lite"/>
    </source>
</evidence>
<dbReference type="Proteomes" id="UP000054477">
    <property type="component" value="Unassembled WGS sequence"/>
</dbReference>
<organism evidence="2 3">
    <name type="scientific">Laccaria amethystina LaAM-08-1</name>
    <dbReference type="NCBI Taxonomy" id="1095629"/>
    <lineage>
        <taxon>Eukaryota</taxon>
        <taxon>Fungi</taxon>
        <taxon>Dikarya</taxon>
        <taxon>Basidiomycota</taxon>
        <taxon>Agaricomycotina</taxon>
        <taxon>Agaricomycetes</taxon>
        <taxon>Agaricomycetidae</taxon>
        <taxon>Agaricales</taxon>
        <taxon>Agaricineae</taxon>
        <taxon>Hydnangiaceae</taxon>
        <taxon>Laccaria</taxon>
    </lineage>
</organism>
<sequence>MNSDQCARGPNGELLDASQIQWFNDPDDIHPIPVSNSAPSKESRQRPVRARDGTRLAAAITSELTTDDYGNSISPAVQSISRPRKTATKRKRALEESVSDAEDGDFSASSSDNDSNTDVEMVTNNKIADMLPSKTIPDASNRKGHGHMLKPRAKPAPPKKRSRVGSVENTSGTKISTTAEAQTAASDKSILTPNVAAPPKNAKRGSSVEIEEVEDVDSSQNISARKKANNSATEKGSKTKVSQAFTQ</sequence>
<dbReference type="HOGENOM" id="CLU_1354825_0_0_1"/>